<gene>
    <name evidence="2" type="ORF">rCG_21157</name>
</gene>
<accession>A6J1U4</accession>
<sequence>MESYRNSSASSSFWGFGAVAGTCSISASPSRQRRWTRPGFAENRLTRER</sequence>
<reference evidence="2 3" key="1">
    <citation type="submission" date="2005-07" db="EMBL/GenBank/DDBJ databases">
        <authorList>
            <person name="Mural R.J."/>
            <person name="Li P.W."/>
            <person name="Adams M.D."/>
            <person name="Amanatides P.G."/>
            <person name="Baden-Tillson H."/>
            <person name="Barnstead M."/>
            <person name="Chin S.H."/>
            <person name="Dew I."/>
            <person name="Evans C.A."/>
            <person name="Ferriera S."/>
            <person name="Flanigan M."/>
            <person name="Fosler C."/>
            <person name="Glodek A."/>
            <person name="Gu Z."/>
            <person name="Holt R.A."/>
            <person name="Jennings D."/>
            <person name="Kraft C.L."/>
            <person name="Lu F."/>
            <person name="Nguyen T."/>
            <person name="Nusskern D.R."/>
            <person name="Pfannkoch C.M."/>
            <person name="Sitter C."/>
            <person name="Sutton G.G."/>
            <person name="Venter J.C."/>
            <person name="Wang Z."/>
            <person name="Woodage T."/>
            <person name="Zheng X.H."/>
            <person name="Zhong F."/>
        </authorList>
    </citation>
    <scope>NUCLEOTIDE SEQUENCE [LARGE SCALE GENOMIC DNA]</scope>
    <source>
        <strain>BN</strain>
        <strain evidence="3">Sprague-Dawley</strain>
    </source>
</reference>
<dbReference type="AlphaFoldDB" id="A6J1U4"/>
<name>A6J1U4_RAT</name>
<proteinExistence type="predicted"/>
<evidence type="ECO:0000313" key="3">
    <source>
        <dbReference type="Proteomes" id="UP000234681"/>
    </source>
</evidence>
<dbReference type="EMBL" id="CH473973">
    <property type="protein sequence ID" value="EDM13883.1"/>
    <property type="molecule type" value="Genomic_DNA"/>
</dbReference>
<evidence type="ECO:0000256" key="1">
    <source>
        <dbReference type="SAM" id="MobiDB-lite"/>
    </source>
</evidence>
<feature type="region of interest" description="Disordered" evidence="1">
    <location>
        <begin position="27"/>
        <end position="49"/>
    </location>
</feature>
<dbReference type="Proteomes" id="UP000234681">
    <property type="component" value="Chromosome 12"/>
</dbReference>
<organism evidence="2 3">
    <name type="scientific">Rattus norvegicus</name>
    <name type="common">Rat</name>
    <dbReference type="NCBI Taxonomy" id="10116"/>
    <lineage>
        <taxon>Eukaryota</taxon>
        <taxon>Metazoa</taxon>
        <taxon>Chordata</taxon>
        <taxon>Craniata</taxon>
        <taxon>Vertebrata</taxon>
        <taxon>Euteleostomi</taxon>
        <taxon>Mammalia</taxon>
        <taxon>Eutheria</taxon>
        <taxon>Euarchontoglires</taxon>
        <taxon>Glires</taxon>
        <taxon>Rodentia</taxon>
        <taxon>Myomorpha</taxon>
        <taxon>Muroidea</taxon>
        <taxon>Muridae</taxon>
        <taxon>Murinae</taxon>
        <taxon>Rattus</taxon>
    </lineage>
</organism>
<protein>
    <submittedName>
        <fullName evidence="2">RCG21157</fullName>
    </submittedName>
</protein>
<evidence type="ECO:0000313" key="2">
    <source>
        <dbReference type="EMBL" id="EDM13883.1"/>
    </source>
</evidence>